<reference evidence="1 2" key="1">
    <citation type="submission" date="2020-04" db="EMBL/GenBank/DDBJ databases">
        <title>Advantages and limits of metagenomic assembly and binning of a giant virus.</title>
        <authorList>
            <person name="Schulz F."/>
            <person name="Andreani J."/>
            <person name="Francis R."/>
            <person name="Boudjemaa H."/>
            <person name="Bou Khalil J.Y."/>
            <person name="Lee J."/>
            <person name="La Scola B."/>
            <person name="Woyke T."/>
        </authorList>
    </citation>
    <scope>NUCLEOTIDE SEQUENCE [LARGE SCALE GENOMIC DNA]</scope>
    <source>
        <strain evidence="1 2">FV1/VV64</strain>
    </source>
</reference>
<organism evidence="1 2">
    <name type="scientific">Fadolivirus FV1/VV64</name>
    <dbReference type="NCBI Taxonomy" id="3070911"/>
    <lineage>
        <taxon>Viruses</taxon>
        <taxon>Varidnaviria</taxon>
        <taxon>Bamfordvirae</taxon>
        <taxon>Nucleocytoviricota</taxon>
        <taxon>Megaviricetes</taxon>
        <taxon>Imitervirales</taxon>
        <taxon>Mimiviridae</taxon>
        <taxon>Klosneuvirinae</taxon>
        <taxon>Fadolivirus</taxon>
        <taxon>Fadolivirus algeromassiliense</taxon>
    </lineage>
</organism>
<dbReference type="EMBL" id="MT418680">
    <property type="protein sequence ID" value="QKF94603.1"/>
    <property type="molecule type" value="Genomic_DNA"/>
</dbReference>
<evidence type="ECO:0000313" key="2">
    <source>
        <dbReference type="Proteomes" id="UP001162001"/>
    </source>
</evidence>
<evidence type="ECO:0000313" key="1">
    <source>
        <dbReference type="EMBL" id="QKF94603.1"/>
    </source>
</evidence>
<dbReference type="GO" id="GO:0016740">
    <property type="term" value="F:transferase activity"/>
    <property type="evidence" value="ECO:0007669"/>
    <property type="project" value="UniProtKB-KW"/>
</dbReference>
<proteinExistence type="predicted"/>
<dbReference type="Proteomes" id="UP001162001">
    <property type="component" value="Segment"/>
</dbReference>
<gene>
    <name evidence="1" type="ORF">Fadolivirus_1_1145</name>
</gene>
<accession>A0A7D3QV03</accession>
<name>A0A7D3QV03_9VIRU</name>
<dbReference type="Pfam" id="PF13704">
    <property type="entry name" value="Glyco_tranf_2_4"/>
    <property type="match status" value="1"/>
</dbReference>
<keyword evidence="1" id="KW-0808">Transferase</keyword>
<protein>
    <submittedName>
        <fullName evidence="1">Glycosyl transferase family 2</fullName>
    </submittedName>
</protein>
<sequence length="358" mass="42671">MLPILKIFTVTKDEYDLIEYFILYHSSIVGFDNIIIIDNMSTDKRVLDIYEKYKNLVTIVYEEGYQAGKQGEHFTKHMSKYKDKCEFLMGLDTDEFIYLVDDNGKPTDKGILEYLKTIPNNYDTFKIKYYDSSIHNKNSVDYYYYKHFAPVKNINQFNREINNNIYTGFKTFYRAKNFLWTANGNHNGQTTTQNTCMVNIGYFHFNDTGKNRSLERAYNICYGYNYFNKTDSKEQIIKNIENIVIMNSQITGYHRINEVYYNLKREYILHLFLIYIKRYPTPSELEMHVKDSKKIDTKKNEFMNCEEAKKIGNNLNIMPNICIFNDLLYEDSVDQLYQNKNNLINCNLLVDFFKELNI</sequence>
<keyword evidence="2" id="KW-1185">Reference proteome</keyword>